<evidence type="ECO:0000313" key="3">
    <source>
        <dbReference type="Proteomes" id="UP000327143"/>
    </source>
</evidence>
<organism evidence="2 3">
    <name type="scientific">Streptomyces viridosporus T7A</name>
    <dbReference type="NCBI Taxonomy" id="665577"/>
    <lineage>
        <taxon>Bacteria</taxon>
        <taxon>Bacillati</taxon>
        <taxon>Actinomycetota</taxon>
        <taxon>Actinomycetes</taxon>
        <taxon>Kitasatosporales</taxon>
        <taxon>Streptomycetaceae</taxon>
        <taxon>Streptomyces</taxon>
    </lineage>
</organism>
<proteinExistence type="predicted"/>
<dbReference type="RefSeq" id="WP_026085488.1">
    <property type="nucleotide sequence ID" value="NZ_CP023700.1"/>
</dbReference>
<dbReference type="SUPFAM" id="SSF55729">
    <property type="entry name" value="Acyl-CoA N-acyltransferases (Nat)"/>
    <property type="match status" value="1"/>
</dbReference>
<dbReference type="Gene3D" id="3.40.630.30">
    <property type="match status" value="1"/>
</dbReference>
<dbReference type="InterPro" id="IPR052523">
    <property type="entry name" value="Trichothecene_AcTrans"/>
</dbReference>
<dbReference type="Pfam" id="PF00583">
    <property type="entry name" value="Acetyltransf_1"/>
    <property type="match status" value="1"/>
</dbReference>
<dbReference type="CDD" id="cd04301">
    <property type="entry name" value="NAT_SF"/>
    <property type="match status" value="1"/>
</dbReference>
<gene>
    <name evidence="2" type="ORF">CP969_02865</name>
</gene>
<feature type="domain" description="N-acetyltransferase" evidence="1">
    <location>
        <begin position="3"/>
        <end position="185"/>
    </location>
</feature>
<dbReference type="InterPro" id="IPR000182">
    <property type="entry name" value="GNAT_dom"/>
</dbReference>
<evidence type="ECO:0000259" key="1">
    <source>
        <dbReference type="PROSITE" id="PS51186"/>
    </source>
</evidence>
<name>A0ABX6AAJ7_STRVD</name>
<dbReference type="EMBL" id="CP023700">
    <property type="protein sequence ID" value="QEU83758.1"/>
    <property type="molecule type" value="Genomic_DNA"/>
</dbReference>
<sequence length="193" mass="21039">MKADTRLATIEDLAPAVETLTIAFMNYPWTRWVIPEDDYAKRLRGLQGLYLRHALQHGVVFVTQGHAGAAALLPPNAAEPSKSTVEQIIALHGERIGRLTDSQSATGAWTLETLGVRPSHQGRGLGSALIAHALHDVSRRGAKEVRLETSDARNVRLYERHGFQVMSRTDSGGGPAVWAMNLRLAESEQGRSG</sequence>
<dbReference type="PANTHER" id="PTHR42791">
    <property type="entry name" value="GNAT FAMILY ACETYLTRANSFERASE"/>
    <property type="match status" value="1"/>
</dbReference>
<dbReference type="PANTHER" id="PTHR42791:SF1">
    <property type="entry name" value="N-ACETYLTRANSFERASE DOMAIN-CONTAINING PROTEIN"/>
    <property type="match status" value="1"/>
</dbReference>
<dbReference type="Proteomes" id="UP000327143">
    <property type="component" value="Chromosome"/>
</dbReference>
<reference evidence="2 3" key="1">
    <citation type="submission" date="2017-09" db="EMBL/GenBank/DDBJ databases">
        <authorList>
            <person name="Lee N."/>
            <person name="Cho B.-K."/>
        </authorList>
    </citation>
    <scope>NUCLEOTIDE SEQUENCE [LARGE SCALE GENOMIC DNA]</scope>
    <source>
        <strain evidence="2 3">ATCC 39115</strain>
    </source>
</reference>
<protein>
    <submittedName>
        <fullName evidence="2">N-acetyltransferase</fullName>
    </submittedName>
</protein>
<dbReference type="PROSITE" id="PS51186">
    <property type="entry name" value="GNAT"/>
    <property type="match status" value="1"/>
</dbReference>
<dbReference type="InterPro" id="IPR016181">
    <property type="entry name" value="Acyl_CoA_acyltransferase"/>
</dbReference>
<accession>A0ABX6AAJ7</accession>
<evidence type="ECO:0000313" key="2">
    <source>
        <dbReference type="EMBL" id="QEU83758.1"/>
    </source>
</evidence>
<keyword evidence="3" id="KW-1185">Reference proteome</keyword>